<dbReference type="SUPFAM" id="SSF53850">
    <property type="entry name" value="Periplasmic binding protein-like II"/>
    <property type="match status" value="1"/>
</dbReference>
<dbReference type="PANTHER" id="PTHR30126">
    <property type="entry name" value="HTH-TYPE TRANSCRIPTIONAL REGULATOR"/>
    <property type="match status" value="1"/>
</dbReference>
<dbReference type="InterPro" id="IPR000847">
    <property type="entry name" value="LysR_HTH_N"/>
</dbReference>
<dbReference type="GO" id="GO:0000976">
    <property type="term" value="F:transcription cis-regulatory region binding"/>
    <property type="evidence" value="ECO:0007669"/>
    <property type="project" value="TreeGrafter"/>
</dbReference>
<dbReference type="PANTHER" id="PTHR30126:SF64">
    <property type="entry name" value="HTH-TYPE TRANSCRIPTIONAL REGULATOR CITR"/>
    <property type="match status" value="1"/>
</dbReference>
<comment type="similarity">
    <text evidence="1">Belongs to the LysR transcriptional regulatory family.</text>
</comment>
<gene>
    <name evidence="6" type="ORF">KDK92_21370</name>
</gene>
<dbReference type="InterPro" id="IPR005119">
    <property type="entry name" value="LysR_subst-bd"/>
</dbReference>
<dbReference type="Proteomes" id="UP001056429">
    <property type="component" value="Unassembled WGS sequence"/>
</dbReference>
<dbReference type="PROSITE" id="PS50931">
    <property type="entry name" value="HTH_LYSR"/>
    <property type="match status" value="1"/>
</dbReference>
<dbReference type="Pfam" id="PF00126">
    <property type="entry name" value="HTH_1"/>
    <property type="match status" value="1"/>
</dbReference>
<reference evidence="6" key="1">
    <citation type="journal article" date="2021" name="mSystems">
        <title>Bacteria and Archaea Synergistically Convert Glycine Betaine to Biogenic Methane in the Formosa Cold Seep of the South China Sea.</title>
        <authorList>
            <person name="Li L."/>
            <person name="Zhang W."/>
            <person name="Zhang S."/>
            <person name="Song L."/>
            <person name="Sun Q."/>
            <person name="Zhang H."/>
            <person name="Xiang H."/>
            <person name="Dong X."/>
        </authorList>
    </citation>
    <scope>NUCLEOTIDE SEQUENCE</scope>
    <source>
        <strain evidence="6">ZWT</strain>
    </source>
</reference>
<evidence type="ECO:0000256" key="4">
    <source>
        <dbReference type="ARBA" id="ARBA00023163"/>
    </source>
</evidence>
<dbReference type="RefSeq" id="WP_250861441.1">
    <property type="nucleotide sequence ID" value="NZ_JAGSOJ010000005.1"/>
</dbReference>
<reference evidence="6" key="2">
    <citation type="submission" date="2021-04" db="EMBL/GenBank/DDBJ databases">
        <authorList>
            <person name="Dong X."/>
        </authorList>
    </citation>
    <scope>NUCLEOTIDE SEQUENCE</scope>
    <source>
        <strain evidence="6">ZWT</strain>
    </source>
</reference>
<dbReference type="Gene3D" id="3.40.190.290">
    <property type="match status" value="1"/>
</dbReference>
<evidence type="ECO:0000256" key="1">
    <source>
        <dbReference type="ARBA" id="ARBA00009437"/>
    </source>
</evidence>
<dbReference type="GO" id="GO:0003700">
    <property type="term" value="F:DNA-binding transcription factor activity"/>
    <property type="evidence" value="ECO:0007669"/>
    <property type="project" value="InterPro"/>
</dbReference>
<dbReference type="SUPFAM" id="SSF46785">
    <property type="entry name" value="Winged helix' DNA-binding domain"/>
    <property type="match status" value="1"/>
</dbReference>
<dbReference type="InterPro" id="IPR047788">
    <property type="entry name" value="LysR-like_Sec_metab"/>
</dbReference>
<accession>A0A9J6P625</accession>
<comment type="caution">
    <text evidence="6">The sequence shown here is derived from an EMBL/GenBank/DDBJ whole genome shotgun (WGS) entry which is preliminary data.</text>
</comment>
<proteinExistence type="inferred from homology"/>
<dbReference type="InterPro" id="IPR036390">
    <property type="entry name" value="WH_DNA-bd_sf"/>
</dbReference>
<name>A0A9J6P625_9CLOT</name>
<dbReference type="PRINTS" id="PR00039">
    <property type="entry name" value="HTHLYSR"/>
</dbReference>
<sequence>MDFKQVEAFVSVAKHKSFSRAADHIFISQPTISSHISALEKELKVQLFDRTSKVVHLTPAGESLLDYAMDMINLRNNAITNLSSFNNNIRGTLNLSASTTPFNSIVPKLLHNFHDKFPEVKFSLKEQGSGNIIKDIINLNCEIGIVGTNFKNDKIMSHKLIDDELVVVHNGDFNIPEQVKVQDIINYDFLMREKNSATRRTFESALINSDLKSNKLNIICEIDNINALLQLVKEGLGITVVSKQLILNSFTNYELKVSNIIDLDLKRCLYLVINKNRTLTPVAKTFISMCVDEFGLEI</sequence>
<dbReference type="Gene3D" id="1.10.10.10">
    <property type="entry name" value="Winged helix-like DNA-binding domain superfamily/Winged helix DNA-binding domain"/>
    <property type="match status" value="1"/>
</dbReference>
<dbReference type="AlphaFoldDB" id="A0A9J6P625"/>
<dbReference type="Pfam" id="PF03466">
    <property type="entry name" value="LysR_substrate"/>
    <property type="match status" value="1"/>
</dbReference>
<organism evidence="6 7">
    <name type="scientific">Oceanirhabdus seepicola</name>
    <dbReference type="NCBI Taxonomy" id="2828781"/>
    <lineage>
        <taxon>Bacteria</taxon>
        <taxon>Bacillati</taxon>
        <taxon>Bacillota</taxon>
        <taxon>Clostridia</taxon>
        <taxon>Eubacteriales</taxon>
        <taxon>Clostridiaceae</taxon>
        <taxon>Oceanirhabdus</taxon>
    </lineage>
</organism>
<evidence type="ECO:0000256" key="2">
    <source>
        <dbReference type="ARBA" id="ARBA00023015"/>
    </source>
</evidence>
<evidence type="ECO:0000313" key="6">
    <source>
        <dbReference type="EMBL" id="MCM1992282.1"/>
    </source>
</evidence>
<keyword evidence="7" id="KW-1185">Reference proteome</keyword>
<keyword evidence="2" id="KW-0805">Transcription regulation</keyword>
<evidence type="ECO:0000313" key="7">
    <source>
        <dbReference type="Proteomes" id="UP001056429"/>
    </source>
</evidence>
<dbReference type="NCBIfam" id="NF040786">
    <property type="entry name" value="LysR_Sec_metab"/>
    <property type="match status" value="1"/>
</dbReference>
<feature type="domain" description="HTH lysR-type" evidence="5">
    <location>
        <begin position="1"/>
        <end position="58"/>
    </location>
</feature>
<keyword evidence="3" id="KW-0238">DNA-binding</keyword>
<keyword evidence="4" id="KW-0804">Transcription</keyword>
<dbReference type="EMBL" id="JAGSOJ010000005">
    <property type="protein sequence ID" value="MCM1992282.1"/>
    <property type="molecule type" value="Genomic_DNA"/>
</dbReference>
<dbReference type="FunFam" id="1.10.10.10:FF:000001">
    <property type="entry name" value="LysR family transcriptional regulator"/>
    <property type="match status" value="1"/>
</dbReference>
<protein>
    <submittedName>
        <fullName evidence="6">LysR family transcriptional regulator</fullName>
    </submittedName>
</protein>
<evidence type="ECO:0000256" key="3">
    <source>
        <dbReference type="ARBA" id="ARBA00023125"/>
    </source>
</evidence>
<evidence type="ECO:0000259" key="5">
    <source>
        <dbReference type="PROSITE" id="PS50931"/>
    </source>
</evidence>
<dbReference type="InterPro" id="IPR036388">
    <property type="entry name" value="WH-like_DNA-bd_sf"/>
</dbReference>